<sequence>MIEGVSDIFIMAGSLVSHLLLLTSVLALIFYPSGSGTCTQQTQYEIPLLTNFATAFKYFGRTYNQVYVNNNGVLTFKNAWTESSSYVIPLNGNEDYIAPLWTDMDDLGSGTYCYQQYIYGNVLDRATQDINQYFPNKGFKASFVFVATWDTTISVSQTITFQAVLISAGGFSFILMNYGTCSAIGYAVTAGFDTIGSTQYFVIPYSSNGQTIPYLKSSSNIGTPGRWAFVVNNGTVYTVGLHLHLSSSSNLTDSGNVQFILDKVKQKLVSNGLPSNVQLKLKKLLKKP</sequence>
<evidence type="ECO:0000313" key="3">
    <source>
        <dbReference type="Proteomes" id="UP000316079"/>
    </source>
</evidence>
<evidence type="ECO:0000259" key="1">
    <source>
        <dbReference type="PROSITE" id="PS51220"/>
    </source>
</evidence>
<comment type="caution">
    <text evidence="2">The sequence shown here is derived from an EMBL/GenBank/DDBJ whole genome shotgun (WGS) entry which is preliminary data.</text>
</comment>
<dbReference type="STRING" id="623744.A0A553QJ29"/>
<dbReference type="AlphaFoldDB" id="A0A553QJ29"/>
<dbReference type="Pfam" id="PF06119">
    <property type="entry name" value="NIDO"/>
    <property type="match status" value="1"/>
</dbReference>
<dbReference type="InterPro" id="IPR052749">
    <property type="entry name" value="Alpha-tectorin"/>
</dbReference>
<feature type="domain" description="NIDO" evidence="1">
    <location>
        <begin position="99"/>
        <end position="234"/>
    </location>
</feature>
<keyword evidence="3" id="KW-1185">Reference proteome</keyword>
<gene>
    <name evidence="2" type="ORF">DNTS_033700</name>
</gene>
<dbReference type="Proteomes" id="UP000316079">
    <property type="component" value="Unassembled WGS sequence"/>
</dbReference>
<dbReference type="PANTHER" id="PTHR46160:SF9">
    <property type="entry name" value="PROTEIN PRY2-RELATED"/>
    <property type="match status" value="1"/>
</dbReference>
<proteinExistence type="predicted"/>
<name>A0A553QJ29_9TELE</name>
<evidence type="ECO:0000313" key="2">
    <source>
        <dbReference type="EMBL" id="TRY89932.1"/>
    </source>
</evidence>
<protein>
    <recommendedName>
        <fullName evidence="1">NIDO domain-containing protein</fullName>
    </recommendedName>
</protein>
<accession>A0A553QJ29</accession>
<organism evidence="2 3">
    <name type="scientific">Danionella cerebrum</name>
    <dbReference type="NCBI Taxonomy" id="2873325"/>
    <lineage>
        <taxon>Eukaryota</taxon>
        <taxon>Metazoa</taxon>
        <taxon>Chordata</taxon>
        <taxon>Craniata</taxon>
        <taxon>Vertebrata</taxon>
        <taxon>Euteleostomi</taxon>
        <taxon>Actinopterygii</taxon>
        <taxon>Neopterygii</taxon>
        <taxon>Teleostei</taxon>
        <taxon>Ostariophysi</taxon>
        <taxon>Cypriniformes</taxon>
        <taxon>Danionidae</taxon>
        <taxon>Danioninae</taxon>
        <taxon>Danionella</taxon>
    </lineage>
</organism>
<dbReference type="GO" id="GO:0007160">
    <property type="term" value="P:cell-matrix adhesion"/>
    <property type="evidence" value="ECO:0007669"/>
    <property type="project" value="InterPro"/>
</dbReference>
<reference evidence="2 3" key="1">
    <citation type="journal article" date="2019" name="Sci. Data">
        <title>Hybrid genome assembly and annotation of Danionella translucida.</title>
        <authorList>
            <person name="Kadobianskyi M."/>
            <person name="Schulze L."/>
            <person name="Schuelke M."/>
            <person name="Judkewitz B."/>
        </authorList>
    </citation>
    <scope>NUCLEOTIDE SEQUENCE [LARGE SCALE GENOMIC DNA]</scope>
    <source>
        <strain evidence="2 3">Bolton</strain>
    </source>
</reference>
<dbReference type="EMBL" id="SRMA01025889">
    <property type="protein sequence ID" value="TRY89932.1"/>
    <property type="molecule type" value="Genomic_DNA"/>
</dbReference>
<dbReference type="PROSITE" id="PS51220">
    <property type="entry name" value="NIDO"/>
    <property type="match status" value="1"/>
</dbReference>
<dbReference type="PANTHER" id="PTHR46160">
    <property type="entry name" value="ALPHA-TECTORIN-RELATED"/>
    <property type="match status" value="1"/>
</dbReference>
<dbReference type="SMART" id="SM00539">
    <property type="entry name" value="NIDO"/>
    <property type="match status" value="1"/>
</dbReference>
<dbReference type="OrthoDB" id="6236007at2759"/>
<dbReference type="InterPro" id="IPR003886">
    <property type="entry name" value="NIDO_dom"/>
</dbReference>